<dbReference type="InterPro" id="IPR043502">
    <property type="entry name" value="DNA/RNA_pol_sf"/>
</dbReference>
<protein>
    <recommendedName>
        <fullName evidence="15">DNA polymerase IV</fullName>
        <shortName evidence="15">Pol IV</shortName>
        <ecNumber evidence="15">2.7.7.7</ecNumber>
    </recommendedName>
</protein>
<keyword evidence="9 15" id="KW-0227">DNA damage</keyword>
<dbReference type="Pfam" id="PF00817">
    <property type="entry name" value="IMS"/>
    <property type="match status" value="1"/>
</dbReference>
<feature type="binding site" evidence="15">
    <location>
        <position position="106"/>
    </location>
    <ligand>
        <name>Mg(2+)</name>
        <dbReference type="ChEBI" id="CHEBI:18420"/>
    </ligand>
</feature>
<dbReference type="PROSITE" id="PS50173">
    <property type="entry name" value="UMUC"/>
    <property type="match status" value="1"/>
</dbReference>
<comment type="cofactor">
    <cofactor evidence="15">
        <name>Mg(2+)</name>
        <dbReference type="ChEBI" id="CHEBI:18420"/>
    </cofactor>
    <text evidence="15">Binds 2 magnesium ions per subunit.</text>
</comment>
<dbReference type="HAMAP" id="MF_01113">
    <property type="entry name" value="DNApol_IV"/>
    <property type="match status" value="1"/>
</dbReference>
<dbReference type="STRING" id="634436.SAMN05216361_4232"/>
<dbReference type="FunFam" id="3.40.1170.60:FF:000001">
    <property type="entry name" value="DNA polymerase IV"/>
    <property type="match status" value="1"/>
</dbReference>
<dbReference type="GO" id="GO:0005829">
    <property type="term" value="C:cytosol"/>
    <property type="evidence" value="ECO:0007669"/>
    <property type="project" value="TreeGrafter"/>
</dbReference>
<feature type="binding site" evidence="15">
    <location>
        <position position="11"/>
    </location>
    <ligand>
        <name>Mg(2+)</name>
        <dbReference type="ChEBI" id="CHEBI:18420"/>
    </ligand>
</feature>
<evidence type="ECO:0000256" key="5">
    <source>
        <dbReference type="ARBA" id="ARBA00022679"/>
    </source>
</evidence>
<evidence type="ECO:0000256" key="1">
    <source>
        <dbReference type="ARBA" id="ARBA00004496"/>
    </source>
</evidence>
<feature type="active site" evidence="15">
    <location>
        <position position="107"/>
    </location>
</feature>
<dbReference type="EMBL" id="FQWD01000008">
    <property type="protein sequence ID" value="SHH29604.1"/>
    <property type="molecule type" value="Genomic_DNA"/>
</dbReference>
<name>A0A1M5RTN8_9ALTE</name>
<dbReference type="Gene3D" id="3.40.1170.60">
    <property type="match status" value="1"/>
</dbReference>
<evidence type="ECO:0000256" key="7">
    <source>
        <dbReference type="ARBA" id="ARBA00022705"/>
    </source>
</evidence>
<dbReference type="CDD" id="cd03586">
    <property type="entry name" value="PolY_Pol_IV_kappa"/>
    <property type="match status" value="1"/>
</dbReference>
<comment type="subcellular location">
    <subcellularLocation>
        <location evidence="1 15">Cytoplasm</location>
    </subcellularLocation>
</comment>
<evidence type="ECO:0000256" key="15">
    <source>
        <dbReference type="HAMAP-Rule" id="MF_01113"/>
    </source>
</evidence>
<dbReference type="InterPro" id="IPR053848">
    <property type="entry name" value="IMS_HHH_1"/>
</dbReference>
<keyword evidence="6 15" id="KW-0548">Nucleotidyltransferase</keyword>
<keyword evidence="5 15" id="KW-0808">Transferase</keyword>
<comment type="subunit">
    <text evidence="15">Monomer.</text>
</comment>
<evidence type="ECO:0000313" key="18">
    <source>
        <dbReference type="Proteomes" id="UP000184520"/>
    </source>
</evidence>
<dbReference type="PANTHER" id="PTHR11076">
    <property type="entry name" value="DNA REPAIR POLYMERASE UMUC / TRANSFERASE FAMILY MEMBER"/>
    <property type="match status" value="1"/>
</dbReference>
<keyword evidence="3 15" id="KW-0515">Mutator protein</keyword>
<evidence type="ECO:0000313" key="17">
    <source>
        <dbReference type="EMBL" id="SHH29604.1"/>
    </source>
</evidence>
<dbReference type="GO" id="GO:0006281">
    <property type="term" value="P:DNA repair"/>
    <property type="evidence" value="ECO:0007669"/>
    <property type="project" value="UniProtKB-UniRule"/>
</dbReference>
<dbReference type="FunFam" id="1.10.150.20:FF:000019">
    <property type="entry name" value="DNA polymerase IV"/>
    <property type="match status" value="1"/>
</dbReference>
<evidence type="ECO:0000256" key="3">
    <source>
        <dbReference type="ARBA" id="ARBA00022457"/>
    </source>
</evidence>
<dbReference type="GO" id="GO:0009432">
    <property type="term" value="P:SOS response"/>
    <property type="evidence" value="ECO:0007669"/>
    <property type="project" value="TreeGrafter"/>
</dbReference>
<evidence type="ECO:0000259" key="16">
    <source>
        <dbReference type="PROSITE" id="PS50173"/>
    </source>
</evidence>
<dbReference type="AlphaFoldDB" id="A0A1M5RTN8"/>
<dbReference type="GO" id="GO:0000287">
    <property type="term" value="F:magnesium ion binding"/>
    <property type="evidence" value="ECO:0007669"/>
    <property type="project" value="UniProtKB-UniRule"/>
</dbReference>
<evidence type="ECO:0000256" key="4">
    <source>
        <dbReference type="ARBA" id="ARBA00022490"/>
    </source>
</evidence>
<feature type="site" description="Substrate discrimination" evidence="15">
    <location>
        <position position="16"/>
    </location>
</feature>
<dbReference type="InterPro" id="IPR001126">
    <property type="entry name" value="UmuC"/>
</dbReference>
<comment type="catalytic activity">
    <reaction evidence="14 15">
        <text>DNA(n) + a 2'-deoxyribonucleoside 5'-triphosphate = DNA(n+1) + diphosphate</text>
        <dbReference type="Rhea" id="RHEA:22508"/>
        <dbReference type="Rhea" id="RHEA-COMP:17339"/>
        <dbReference type="Rhea" id="RHEA-COMP:17340"/>
        <dbReference type="ChEBI" id="CHEBI:33019"/>
        <dbReference type="ChEBI" id="CHEBI:61560"/>
        <dbReference type="ChEBI" id="CHEBI:173112"/>
        <dbReference type="EC" id="2.7.7.7"/>
    </reaction>
</comment>
<dbReference type="GO" id="GO:0006261">
    <property type="term" value="P:DNA-templated DNA replication"/>
    <property type="evidence" value="ECO:0007669"/>
    <property type="project" value="UniProtKB-UniRule"/>
</dbReference>
<keyword evidence="4 15" id="KW-0963">Cytoplasm</keyword>
<comment type="similarity">
    <text evidence="2 15">Belongs to the DNA polymerase type-Y family.</text>
</comment>
<keyword evidence="11 15" id="KW-0239">DNA-directed DNA polymerase</keyword>
<evidence type="ECO:0000256" key="8">
    <source>
        <dbReference type="ARBA" id="ARBA00022723"/>
    </source>
</evidence>
<dbReference type="Gene3D" id="3.30.70.270">
    <property type="match status" value="1"/>
</dbReference>
<evidence type="ECO:0000256" key="6">
    <source>
        <dbReference type="ARBA" id="ARBA00022695"/>
    </source>
</evidence>
<dbReference type="Pfam" id="PF21999">
    <property type="entry name" value="IMS_HHH_1"/>
    <property type="match status" value="1"/>
</dbReference>
<dbReference type="InterPro" id="IPR017961">
    <property type="entry name" value="DNA_pol_Y-fam_little_finger"/>
</dbReference>
<dbReference type="PANTHER" id="PTHR11076:SF33">
    <property type="entry name" value="DNA POLYMERASE KAPPA"/>
    <property type="match status" value="1"/>
</dbReference>
<proteinExistence type="inferred from homology"/>
<keyword evidence="8 15" id="KW-0479">Metal-binding</keyword>
<evidence type="ECO:0000256" key="10">
    <source>
        <dbReference type="ARBA" id="ARBA00022842"/>
    </source>
</evidence>
<dbReference type="InterPro" id="IPR050116">
    <property type="entry name" value="DNA_polymerase-Y"/>
</dbReference>
<dbReference type="Gene3D" id="1.10.150.20">
    <property type="entry name" value="5' to 3' exonuclease, C-terminal subdomain"/>
    <property type="match status" value="1"/>
</dbReference>
<dbReference type="Pfam" id="PF11799">
    <property type="entry name" value="IMS_C"/>
    <property type="match status" value="1"/>
</dbReference>
<dbReference type="GO" id="GO:0042276">
    <property type="term" value="P:error-prone translesion synthesis"/>
    <property type="evidence" value="ECO:0007669"/>
    <property type="project" value="TreeGrafter"/>
</dbReference>
<evidence type="ECO:0000256" key="13">
    <source>
        <dbReference type="ARBA" id="ARBA00023204"/>
    </source>
</evidence>
<evidence type="ECO:0000256" key="11">
    <source>
        <dbReference type="ARBA" id="ARBA00022932"/>
    </source>
</evidence>
<dbReference type="EC" id="2.7.7.7" evidence="15"/>
<comment type="function">
    <text evidence="15">Poorly processive, error-prone DNA polymerase involved in untargeted mutagenesis. Copies undamaged DNA at stalled replication forks, which arise in vivo from mismatched or misaligned primer ends. These misaligned primers can be extended by PolIV. Exhibits no 3'-5' exonuclease (proofreading) activity. May be involved in translesional synthesis, in conjunction with the beta clamp from PolIII.</text>
</comment>
<evidence type="ECO:0000256" key="12">
    <source>
        <dbReference type="ARBA" id="ARBA00023125"/>
    </source>
</evidence>
<keyword evidence="13 15" id="KW-0234">DNA repair</keyword>
<organism evidence="17 18">
    <name type="scientific">Marisediminitalea aggregata</name>
    <dbReference type="NCBI Taxonomy" id="634436"/>
    <lineage>
        <taxon>Bacteria</taxon>
        <taxon>Pseudomonadati</taxon>
        <taxon>Pseudomonadota</taxon>
        <taxon>Gammaproteobacteria</taxon>
        <taxon>Alteromonadales</taxon>
        <taxon>Alteromonadaceae</taxon>
        <taxon>Marisediminitalea</taxon>
    </lineage>
</organism>
<dbReference type="InterPro" id="IPR022880">
    <property type="entry name" value="DNApol_IV"/>
</dbReference>
<accession>A0A1M5RTN8</accession>
<dbReference type="SUPFAM" id="SSF56672">
    <property type="entry name" value="DNA/RNA polymerases"/>
    <property type="match status" value="1"/>
</dbReference>
<evidence type="ECO:0000256" key="2">
    <source>
        <dbReference type="ARBA" id="ARBA00010945"/>
    </source>
</evidence>
<gene>
    <name evidence="15" type="primary">dinB</name>
    <name evidence="17" type="ORF">SAMN05216361_4232</name>
</gene>
<reference evidence="18" key="1">
    <citation type="submission" date="2016-11" db="EMBL/GenBank/DDBJ databases">
        <authorList>
            <person name="Varghese N."/>
            <person name="Submissions S."/>
        </authorList>
    </citation>
    <scope>NUCLEOTIDE SEQUENCE [LARGE SCALE GENOMIC DNA]</scope>
    <source>
        <strain evidence="18">CGMCC 1.8995</strain>
    </source>
</reference>
<dbReference type="Gene3D" id="3.30.1490.100">
    <property type="entry name" value="DNA polymerase, Y-family, little finger domain"/>
    <property type="match status" value="1"/>
</dbReference>
<keyword evidence="7 15" id="KW-0235">DNA replication</keyword>
<keyword evidence="18" id="KW-1185">Reference proteome</keyword>
<keyword evidence="12 15" id="KW-0238">DNA-binding</keyword>
<evidence type="ECO:0000256" key="14">
    <source>
        <dbReference type="ARBA" id="ARBA00049244"/>
    </source>
</evidence>
<dbReference type="InterPro" id="IPR043128">
    <property type="entry name" value="Rev_trsase/Diguanyl_cyclase"/>
</dbReference>
<dbReference type="SUPFAM" id="SSF100879">
    <property type="entry name" value="Lesion bypass DNA polymerase (Y-family), little finger domain"/>
    <property type="match status" value="1"/>
</dbReference>
<dbReference type="Proteomes" id="UP000184520">
    <property type="component" value="Unassembled WGS sequence"/>
</dbReference>
<keyword evidence="10 15" id="KW-0460">Magnesium</keyword>
<dbReference type="GO" id="GO:0003684">
    <property type="term" value="F:damaged DNA binding"/>
    <property type="evidence" value="ECO:0007669"/>
    <property type="project" value="InterPro"/>
</dbReference>
<dbReference type="InterPro" id="IPR036775">
    <property type="entry name" value="DNA_pol_Y-fam_lit_finger_sf"/>
</dbReference>
<dbReference type="NCBIfam" id="NF002677">
    <property type="entry name" value="PRK02406.1"/>
    <property type="match status" value="1"/>
</dbReference>
<sequence>MSVVRKIIHVDMDCFYAAVEMRDNPALQNVPIAIGGSSDRRGVIATCNYPARQFGVRSAMASAYALKLCPDLKLIPGRMSVYQEESRKIREIFADYATKIEPLSLDEAYLDVTDSQLYKGSATRIAEAIRYRIQRELNLTASAGVAPCKFVAKIASDENKPNGLCVVSPDELDSFVRRLPLKKIPGVGEVTLQKLHQLGLYTCEDVRQYPYEQIQKRFGKFGHILWQRAHGIDERDIQTNRVRKSVGVERTLSADIHSEAECLEVVEYLYDTLVNRLALHQNKYHASKPMLIKSLGVKLKFQDFQLTTVEHRYSEVAKPSFQALLKEAYQRARDRGIRLVGLQVGLDEPKDAQQLLLPFDDN</sequence>
<feature type="domain" description="UmuC" evidence="16">
    <location>
        <begin position="7"/>
        <end position="188"/>
    </location>
</feature>
<evidence type="ECO:0000256" key="9">
    <source>
        <dbReference type="ARBA" id="ARBA00022763"/>
    </source>
</evidence>
<dbReference type="GO" id="GO:0003887">
    <property type="term" value="F:DNA-directed DNA polymerase activity"/>
    <property type="evidence" value="ECO:0007669"/>
    <property type="project" value="UniProtKB-UniRule"/>
</dbReference>